<dbReference type="Pfam" id="PF02463">
    <property type="entry name" value="SMC_N"/>
    <property type="match status" value="1"/>
</dbReference>
<evidence type="ECO:0000313" key="3">
    <source>
        <dbReference type="Proteomes" id="UP000290378"/>
    </source>
</evidence>
<dbReference type="SUPFAM" id="SSF52540">
    <property type="entry name" value="P-loop containing nucleoside triphosphate hydrolases"/>
    <property type="match status" value="1"/>
</dbReference>
<gene>
    <name evidence="2" type="ORF">CP963_08430</name>
</gene>
<dbReference type="Gene3D" id="3.40.50.300">
    <property type="entry name" value="P-loop containing nucleotide triphosphate hydrolases"/>
    <property type="match status" value="2"/>
</dbReference>
<sequence>MILTKLKLENFKKYKSFEISFDLGLIGIIGKNGSGKSTIFEAILFALYGELRNKGDKEVVRNANATSKDIVSVGLEFEIGESIYKIIREFRGKTLSANAKLYKNEELITTGAKEVTTSISNLTKMSKDAFMHTLFASQKELTSLSNSKPEDRKKMIRKLLGLEKIDFVEKELIEKSRELKREIDAFKEVLLSSEDITIKQENIVEQTAQKEEFLKEIDKQSLVLEELNKKASTIKQELELFTKTKEQKQSLKARCELLTNTINSHQKTQEKLQNELNTLYTKQEELKGLQTIKQEYINLYETLKEQDKLKEYSLRKDGLLLEQKELREQYTKAKDNIKVLEFETKEYLELVEKEKELDKSIEKYKQLLTNKELDEKRVLQEIAGEEKLIADIKKKIENITTLGKESNCPTCTRPLLDEYDSVIFSLEQIVTQTQNTKIDFSKEQLANIKDEKEKLEELQKAHIKEHFEISKKINLIENKKRDLLTLKEHFEKVTQKGVKNKEELAKLEIYSYDKNLHEELLLKQKELKTKYEYILSLETMLKRVDTIKEELQTSIQNQDKYNLELLQKDLEYKAINYDEVKHQEKAKEFDEVQKQKDALVSLINDLKVKIATIQGQIKTIQESLSNNETQLKKVQTKKDDLNDYEKIKINLAEFKTKLNSKVAPRISDIASNMFAQITKGKYQHIEVSNEFDFYIYDEGKKYPIERFSGGEIDLANLVLRIAISKTLSELSGANSVEFLAFDEVFGSQDDTRRMEILEAFHTIKEQYRQIFLISHEMEIKEMFERVVVNFLTEN</sequence>
<dbReference type="PANTHER" id="PTHR32114:SF2">
    <property type="entry name" value="ABC TRANSPORTER ABCH.3"/>
    <property type="match status" value="1"/>
</dbReference>
<dbReference type="SUPFAM" id="SSF75712">
    <property type="entry name" value="Rad50 coiled-coil Zn hook"/>
    <property type="match status" value="1"/>
</dbReference>
<keyword evidence="3" id="KW-1185">Reference proteome</keyword>
<name>A0A6M8NHG7_9BACT</name>
<dbReference type="AlphaFoldDB" id="A0A6M8NHG7"/>
<dbReference type="EMBL" id="NXII01000009">
    <property type="protein sequence ID" value="RXI40790.1"/>
    <property type="molecule type" value="Genomic_DNA"/>
</dbReference>
<dbReference type="RefSeq" id="WP_129013730.1">
    <property type="nucleotide sequence ID" value="NZ_CBCSEI010000034.1"/>
</dbReference>
<evidence type="ECO:0000259" key="1">
    <source>
        <dbReference type="Pfam" id="PF02463"/>
    </source>
</evidence>
<proteinExistence type="predicted"/>
<protein>
    <submittedName>
        <fullName evidence="2">Chromosome segregation protein SMC</fullName>
    </submittedName>
</protein>
<organism evidence="2 3">
    <name type="scientific">Arcobacter cloacae</name>
    <dbReference type="NCBI Taxonomy" id="1054034"/>
    <lineage>
        <taxon>Bacteria</taxon>
        <taxon>Pseudomonadati</taxon>
        <taxon>Campylobacterota</taxon>
        <taxon>Epsilonproteobacteria</taxon>
        <taxon>Campylobacterales</taxon>
        <taxon>Arcobacteraceae</taxon>
        <taxon>Arcobacter</taxon>
    </lineage>
</organism>
<evidence type="ECO:0000313" key="2">
    <source>
        <dbReference type="EMBL" id="RXI40790.1"/>
    </source>
</evidence>
<comment type="caution">
    <text evidence="2">The sequence shown here is derived from an EMBL/GenBank/DDBJ whole genome shotgun (WGS) entry which is preliminary data.</text>
</comment>
<accession>A0A6M8NHG7</accession>
<dbReference type="PANTHER" id="PTHR32114">
    <property type="entry name" value="ABC TRANSPORTER ABCH.3"/>
    <property type="match status" value="1"/>
</dbReference>
<dbReference type="InterPro" id="IPR003395">
    <property type="entry name" value="RecF/RecN/SMC_N"/>
</dbReference>
<feature type="domain" description="RecF/RecN/SMC N-terminal" evidence="1">
    <location>
        <begin position="3"/>
        <end position="83"/>
    </location>
</feature>
<reference evidence="2 3" key="1">
    <citation type="submission" date="2017-09" db="EMBL/GenBank/DDBJ databases">
        <title>Genomics of the genus Arcobacter.</title>
        <authorList>
            <person name="Perez-Cataluna A."/>
            <person name="Figueras M.J."/>
            <person name="Salas-Masso N."/>
        </authorList>
    </citation>
    <scope>NUCLEOTIDE SEQUENCE [LARGE SCALE GENOMIC DNA]</scope>
    <source>
        <strain evidence="2 3">CECT 7834</strain>
    </source>
</reference>
<dbReference type="Proteomes" id="UP000290378">
    <property type="component" value="Unassembled WGS sequence"/>
</dbReference>
<dbReference type="InterPro" id="IPR027417">
    <property type="entry name" value="P-loop_NTPase"/>
</dbReference>